<sequence>MIKEQIRIESQREMRDSFPKLVVYSSIAIIIYLFAKLVFIPLGTNLLVLGISTADIISAVAIITILILLWNILREIRDICNAIGGFLALNVGRKETTDEEVGHYQKAVKGLVYVFVVVVIFMFIGSLLIEISPTASGILLILIFIWAVITIYSAGMAISAEIEATADELAKKMETTV</sequence>
<evidence type="ECO:0000313" key="2">
    <source>
        <dbReference type="Proteomes" id="UP000315423"/>
    </source>
</evidence>
<accession>A0AC61SB63</accession>
<dbReference type="Proteomes" id="UP000315423">
    <property type="component" value="Unassembled WGS sequence"/>
</dbReference>
<comment type="caution">
    <text evidence="1">The sequence shown here is derived from an EMBL/GenBank/DDBJ whole genome shotgun (WGS) entry which is preliminary data.</text>
</comment>
<reference evidence="1" key="1">
    <citation type="submission" date="2018-09" db="EMBL/GenBank/DDBJ databases">
        <title>A genomic encyclopedia of anaerobic methanotrophic archaea.</title>
        <authorList>
            <person name="Skennerton C.T."/>
            <person name="Chadwick G.L."/>
            <person name="Laso-Perez R."/>
            <person name="Leu A.O."/>
            <person name="Speth D.R."/>
            <person name="Yu H."/>
            <person name="Morgan-Lang C."/>
            <person name="Hatzenpichler R."/>
            <person name="Goudeau D."/>
            <person name="Malmstrom R."/>
            <person name="Woyke T."/>
            <person name="Hallam S."/>
            <person name="Tyson G.W."/>
            <person name="Wegener G."/>
            <person name="Boetius A."/>
            <person name="Orphan V.J."/>
        </authorList>
    </citation>
    <scope>NUCLEOTIDE SEQUENCE</scope>
    <source>
        <strain evidence="1">CONS3730D10UFb2</strain>
    </source>
</reference>
<feature type="non-terminal residue" evidence="1">
    <location>
        <position position="177"/>
    </location>
</feature>
<protein>
    <submittedName>
        <fullName evidence="1">Uncharacterized protein</fullName>
    </submittedName>
</protein>
<evidence type="ECO:0000313" key="1">
    <source>
        <dbReference type="EMBL" id="TKY91798.1"/>
    </source>
</evidence>
<proteinExistence type="predicted"/>
<name>A0AC61SB63_9EURY</name>
<gene>
    <name evidence="1" type="ORF">C5S46_03975</name>
</gene>
<organism evidence="1 2">
    <name type="scientific">Candidatus Methanomarinus sp</name>
    <dbReference type="NCBI Taxonomy" id="3386244"/>
    <lineage>
        <taxon>Archaea</taxon>
        <taxon>Methanobacteriati</taxon>
        <taxon>Methanobacteriota</taxon>
        <taxon>Stenosarchaea group</taxon>
        <taxon>Methanomicrobia</taxon>
        <taxon>Methanosarcinales</taxon>
        <taxon>ANME-2 cluster</taxon>
        <taxon>Candidatus Methanocomedenaceae</taxon>
        <taxon>Candidatus Methanomarinus</taxon>
    </lineage>
</organism>
<dbReference type="EMBL" id="QYBA01000129">
    <property type="protein sequence ID" value="TKY91798.1"/>
    <property type="molecule type" value="Genomic_DNA"/>
</dbReference>